<dbReference type="InterPro" id="IPR052342">
    <property type="entry name" value="MCH/BMMD"/>
</dbReference>
<dbReference type="PANTHER" id="PTHR43664:SF1">
    <property type="entry name" value="BETA-METHYLMALYL-COA DEHYDRATASE"/>
    <property type="match status" value="1"/>
</dbReference>
<reference evidence="1" key="1">
    <citation type="submission" date="2022-05" db="EMBL/GenBank/DDBJ databases">
        <title>Sphingomonas sp. strain MG17 Genome sequencing and assembly.</title>
        <authorList>
            <person name="Kim I."/>
        </authorList>
    </citation>
    <scope>NUCLEOTIDE SEQUENCE</scope>
    <source>
        <strain evidence="1">MG17</strain>
    </source>
</reference>
<keyword evidence="2" id="KW-1185">Reference proteome</keyword>
<dbReference type="GO" id="GO:0016829">
    <property type="term" value="F:lyase activity"/>
    <property type="evidence" value="ECO:0007669"/>
    <property type="project" value="InterPro"/>
</dbReference>
<dbReference type="Pfam" id="PF19315">
    <property type="entry name" value="MC_hydratase"/>
    <property type="match status" value="1"/>
</dbReference>
<dbReference type="EMBL" id="JAMLDX010000010">
    <property type="protein sequence ID" value="MCP3731432.1"/>
    <property type="molecule type" value="Genomic_DNA"/>
</dbReference>
<dbReference type="InterPro" id="IPR048274">
    <property type="entry name" value="MC_hydratase"/>
</dbReference>
<sequence>MSESTTHIEDFPIRLRGNSFDDFAVGTVFDHHWGRTIEQSDNILFSLTTLQFNPLFFNREYARADGHHDIVVASMLVFATVFGLSVEDLSERGGAFLGVDDLSFERAVHVGDTLTARSTVQALRPSKSDTNYGIATWLTEGFNQQGERVIVFTRSNLVPRRDAKL</sequence>
<dbReference type="InterPro" id="IPR029069">
    <property type="entry name" value="HotDog_dom_sf"/>
</dbReference>
<dbReference type="AlphaFoldDB" id="A0A9X2HJV6"/>
<protein>
    <submittedName>
        <fullName evidence="1">MaoC family dehydratase</fullName>
    </submittedName>
</protein>
<name>A0A9X2HJV6_9SPHN</name>
<proteinExistence type="predicted"/>
<dbReference type="CDD" id="cd03451">
    <property type="entry name" value="FkbR2"/>
    <property type="match status" value="1"/>
</dbReference>
<gene>
    <name evidence="1" type="ORF">M9978_13460</name>
</gene>
<dbReference type="SUPFAM" id="SSF54637">
    <property type="entry name" value="Thioesterase/thiol ester dehydrase-isomerase"/>
    <property type="match status" value="1"/>
</dbReference>
<evidence type="ECO:0000313" key="2">
    <source>
        <dbReference type="Proteomes" id="UP001139451"/>
    </source>
</evidence>
<organism evidence="1 2">
    <name type="scientific">Sphingomonas tagetis</name>
    <dbReference type="NCBI Taxonomy" id="2949092"/>
    <lineage>
        <taxon>Bacteria</taxon>
        <taxon>Pseudomonadati</taxon>
        <taxon>Pseudomonadota</taxon>
        <taxon>Alphaproteobacteria</taxon>
        <taxon>Sphingomonadales</taxon>
        <taxon>Sphingomonadaceae</taxon>
        <taxon>Sphingomonas</taxon>
    </lineage>
</organism>
<dbReference type="PANTHER" id="PTHR43664">
    <property type="entry name" value="MONOAMINE OXIDASE-RELATED"/>
    <property type="match status" value="1"/>
</dbReference>
<evidence type="ECO:0000313" key="1">
    <source>
        <dbReference type="EMBL" id="MCP3731432.1"/>
    </source>
</evidence>
<dbReference type="Gene3D" id="3.10.129.10">
    <property type="entry name" value="Hotdog Thioesterase"/>
    <property type="match status" value="1"/>
</dbReference>
<dbReference type="RefSeq" id="WP_254294053.1">
    <property type="nucleotide sequence ID" value="NZ_JAMLDX010000010.1"/>
</dbReference>
<dbReference type="Proteomes" id="UP001139451">
    <property type="component" value="Unassembled WGS sequence"/>
</dbReference>
<comment type="caution">
    <text evidence="1">The sequence shown here is derived from an EMBL/GenBank/DDBJ whole genome shotgun (WGS) entry which is preliminary data.</text>
</comment>
<accession>A0A9X2HJV6</accession>